<accession>A0A3M8ADP9</accession>
<evidence type="ECO:0000256" key="4">
    <source>
        <dbReference type="ARBA" id="ARBA00021735"/>
    </source>
</evidence>
<proteinExistence type="inferred from homology"/>
<dbReference type="CDD" id="cd00488">
    <property type="entry name" value="PCD_DCoH"/>
    <property type="match status" value="1"/>
</dbReference>
<evidence type="ECO:0000256" key="1">
    <source>
        <dbReference type="ARBA" id="ARBA00001554"/>
    </source>
</evidence>
<dbReference type="InterPro" id="IPR036428">
    <property type="entry name" value="PCD_sf"/>
</dbReference>
<evidence type="ECO:0000256" key="2">
    <source>
        <dbReference type="ARBA" id="ARBA00006472"/>
    </source>
</evidence>
<dbReference type="SUPFAM" id="SSF55248">
    <property type="entry name" value="PCD-like"/>
    <property type="match status" value="1"/>
</dbReference>
<evidence type="ECO:0000313" key="7">
    <source>
        <dbReference type="Proteomes" id="UP000275048"/>
    </source>
</evidence>
<dbReference type="AlphaFoldDB" id="A0A3M8ADP9"/>
<name>A0A3M8ADP9_9MICO</name>
<dbReference type="GO" id="GO:0008124">
    <property type="term" value="F:4-alpha-hydroxytetrahydrobiopterin dehydratase activity"/>
    <property type="evidence" value="ECO:0007669"/>
    <property type="project" value="UniProtKB-EC"/>
</dbReference>
<dbReference type="InterPro" id="IPR001533">
    <property type="entry name" value="Pterin_deHydtase"/>
</dbReference>
<evidence type="ECO:0000313" key="6">
    <source>
        <dbReference type="EMBL" id="RNB49298.1"/>
    </source>
</evidence>
<evidence type="ECO:0000256" key="5">
    <source>
        <dbReference type="ARBA" id="ARBA00023239"/>
    </source>
</evidence>
<gene>
    <name evidence="6" type="ORF">EDM22_09860</name>
</gene>
<dbReference type="OrthoDB" id="15077at2"/>
<keyword evidence="5" id="KW-0456">Lyase</keyword>
<dbReference type="GO" id="GO:0006729">
    <property type="term" value="P:tetrahydrobiopterin biosynthetic process"/>
    <property type="evidence" value="ECO:0007669"/>
    <property type="project" value="InterPro"/>
</dbReference>
<keyword evidence="7" id="KW-1185">Reference proteome</keyword>
<protein>
    <recommendedName>
        <fullName evidence="4">Putative pterin-4-alpha-carbinolamine dehydratase</fullName>
        <ecNumber evidence="3">4.2.1.96</ecNumber>
    </recommendedName>
</protein>
<comment type="caution">
    <text evidence="6">The sequence shown here is derived from an EMBL/GenBank/DDBJ whole genome shotgun (WGS) entry which is preliminary data.</text>
</comment>
<dbReference type="Proteomes" id="UP000275048">
    <property type="component" value="Unassembled WGS sequence"/>
</dbReference>
<evidence type="ECO:0000256" key="3">
    <source>
        <dbReference type="ARBA" id="ARBA00013252"/>
    </source>
</evidence>
<dbReference type="PANTHER" id="PTHR12599">
    <property type="entry name" value="PTERIN-4-ALPHA-CARBINOLAMINE DEHYDRATASE"/>
    <property type="match status" value="1"/>
</dbReference>
<dbReference type="PANTHER" id="PTHR12599:SF0">
    <property type="entry name" value="PTERIN-4-ALPHA-CARBINOLAMINE DEHYDRATASE"/>
    <property type="match status" value="1"/>
</dbReference>
<dbReference type="RefSeq" id="WP_122936883.1">
    <property type="nucleotide sequence ID" value="NZ_JBHSNT010000100.1"/>
</dbReference>
<dbReference type="EC" id="4.2.1.96" evidence="3"/>
<comment type="catalytic activity">
    <reaction evidence="1">
        <text>(4aS,6R)-4a-hydroxy-L-erythro-5,6,7,8-tetrahydrobiopterin = (6R)-L-erythro-6,7-dihydrobiopterin + H2O</text>
        <dbReference type="Rhea" id="RHEA:11920"/>
        <dbReference type="ChEBI" id="CHEBI:15377"/>
        <dbReference type="ChEBI" id="CHEBI:15642"/>
        <dbReference type="ChEBI" id="CHEBI:43120"/>
        <dbReference type="EC" id="4.2.1.96"/>
    </reaction>
</comment>
<comment type="similarity">
    <text evidence="2">Belongs to the pterin-4-alpha-carbinolamine dehydratase family.</text>
</comment>
<dbReference type="Pfam" id="PF01329">
    <property type="entry name" value="Pterin_4a"/>
    <property type="match status" value="1"/>
</dbReference>
<reference evidence="6 7" key="1">
    <citation type="submission" date="2018-10" db="EMBL/GenBank/DDBJ databases">
        <title>Isolation, diversity and antibacterial activity of antinobacteria from the wheat rhizosphere soil.</title>
        <authorList>
            <person name="Sun T."/>
        </authorList>
    </citation>
    <scope>NUCLEOTIDE SEQUENCE [LARGE SCALE GENOMIC DNA]</scope>
    <source>
        <strain evidence="6 7">SJ-23</strain>
    </source>
</reference>
<dbReference type="Gene3D" id="3.30.1360.20">
    <property type="entry name" value="Transcriptional coactivator/pterin dehydratase"/>
    <property type="match status" value="1"/>
</dbReference>
<organism evidence="6 7">
    <name type="scientific">Agromyces tardus</name>
    <dbReference type="NCBI Taxonomy" id="2583849"/>
    <lineage>
        <taxon>Bacteria</taxon>
        <taxon>Bacillati</taxon>
        <taxon>Actinomycetota</taxon>
        <taxon>Actinomycetes</taxon>
        <taxon>Micrococcales</taxon>
        <taxon>Microbacteriaceae</taxon>
        <taxon>Agromyces</taxon>
    </lineage>
</organism>
<dbReference type="EMBL" id="RHHB01000016">
    <property type="protein sequence ID" value="RNB49298.1"/>
    <property type="molecule type" value="Genomic_DNA"/>
</dbReference>
<sequence>MDDPRTILSPAETASELDGSGFAHEDRLVGAFRTADFASSVRLLDAVAVEADAANHHPDVHLGWGRISFELSSHDVGGVTSRDVELARRIRELADEQGATPA</sequence>